<comment type="subcellular location">
    <subcellularLocation>
        <location evidence="1">Cell membrane</location>
        <topology evidence="1">Multi-pass membrane protein</topology>
    </subcellularLocation>
</comment>
<keyword evidence="5 7" id="KW-1133">Transmembrane helix</keyword>
<accession>A0ABS2AUZ9</accession>
<feature type="transmembrane region" description="Helical" evidence="7">
    <location>
        <begin position="343"/>
        <end position="364"/>
    </location>
</feature>
<evidence type="ECO:0000256" key="3">
    <source>
        <dbReference type="ARBA" id="ARBA00022475"/>
    </source>
</evidence>
<name>A0ABS2AUZ9_9ACTN</name>
<feature type="transmembrane region" description="Helical" evidence="7">
    <location>
        <begin position="280"/>
        <end position="303"/>
    </location>
</feature>
<evidence type="ECO:0000256" key="4">
    <source>
        <dbReference type="ARBA" id="ARBA00022692"/>
    </source>
</evidence>
<proteinExistence type="predicted"/>
<dbReference type="InterPro" id="IPR036259">
    <property type="entry name" value="MFS_trans_sf"/>
</dbReference>
<protein>
    <submittedName>
        <fullName evidence="9">MFS transporter</fullName>
    </submittedName>
</protein>
<keyword evidence="4 7" id="KW-0812">Transmembrane</keyword>
<evidence type="ECO:0000256" key="7">
    <source>
        <dbReference type="SAM" id="Phobius"/>
    </source>
</evidence>
<feature type="transmembrane region" description="Helical" evidence="7">
    <location>
        <begin position="150"/>
        <end position="171"/>
    </location>
</feature>
<sequence>MSITTSDASTPPDISPKPRNRWLALAVIAVSQLLIVLDATIVNIALPTAQADLNISDADRQWMITAYALAFGGLLLLGGRIADFTGRKRAFIIGLLGFAGASALGGLATNAETLFAARALQGAFGALMAPAALSLLTVTFTEARERARAFGVYGAIAGGGGAVGLLLGGLLTEYASWRWTLLVGTPIAIVAALAAVRFVGESRAEGNTRYDLPGAFTSTAGLVALVYGFTKASEDGWGSAVTVGWLVAAVLLLVSFVVIELRSSHPLLPMRVILDRNRGGAYISALLIGSGLFGMFLFLTFYLQLTLGYSALMTGVAFLPFTFGIIAGAGFSAQMQTRVGPRVLMSGGLLLAAIGMVMLTQIGVDTGFWTHVFPAELVLSFGMGVTFGPMSNTALVGVAGHDAGVASAMINTTQQIGGSLGTALLNTIFTSALAGYLTDHRGEITSPDQVPALQAVATVHSYTVAFWVSAALVGVAALVALILVRAGRDEVASNEGVPVAV</sequence>
<feature type="transmembrane region" description="Helical" evidence="7">
    <location>
        <begin position="177"/>
        <end position="200"/>
    </location>
</feature>
<dbReference type="InterPro" id="IPR011701">
    <property type="entry name" value="MFS"/>
</dbReference>
<comment type="caution">
    <text evidence="9">The sequence shown here is derived from an EMBL/GenBank/DDBJ whole genome shotgun (WGS) entry which is preliminary data.</text>
</comment>
<dbReference type="PANTHER" id="PTHR42718">
    <property type="entry name" value="MAJOR FACILITATOR SUPERFAMILY MULTIDRUG TRANSPORTER MFSC"/>
    <property type="match status" value="1"/>
</dbReference>
<feature type="transmembrane region" description="Helical" evidence="7">
    <location>
        <begin position="61"/>
        <end position="78"/>
    </location>
</feature>
<evidence type="ECO:0000313" key="9">
    <source>
        <dbReference type="EMBL" id="MBM2623682.1"/>
    </source>
</evidence>
<dbReference type="InterPro" id="IPR004638">
    <property type="entry name" value="EmrB-like"/>
</dbReference>
<dbReference type="NCBIfam" id="TIGR00711">
    <property type="entry name" value="efflux_EmrB"/>
    <property type="match status" value="1"/>
</dbReference>
<dbReference type="PROSITE" id="PS50850">
    <property type="entry name" value="MFS"/>
    <property type="match status" value="1"/>
</dbReference>
<dbReference type="Gene3D" id="1.20.1250.20">
    <property type="entry name" value="MFS general substrate transporter like domains"/>
    <property type="match status" value="1"/>
</dbReference>
<dbReference type="InterPro" id="IPR020846">
    <property type="entry name" value="MFS_dom"/>
</dbReference>
<feature type="transmembrane region" description="Helical" evidence="7">
    <location>
        <begin position="212"/>
        <end position="230"/>
    </location>
</feature>
<feature type="transmembrane region" description="Helical" evidence="7">
    <location>
        <begin position="236"/>
        <end position="259"/>
    </location>
</feature>
<feature type="transmembrane region" description="Helical" evidence="7">
    <location>
        <begin position="115"/>
        <end position="138"/>
    </location>
</feature>
<dbReference type="Proteomes" id="UP000632138">
    <property type="component" value="Unassembled WGS sequence"/>
</dbReference>
<keyword evidence="10" id="KW-1185">Reference proteome</keyword>
<dbReference type="CDD" id="cd17321">
    <property type="entry name" value="MFS_MMR_MDR_like"/>
    <property type="match status" value="1"/>
</dbReference>
<evidence type="ECO:0000256" key="1">
    <source>
        <dbReference type="ARBA" id="ARBA00004651"/>
    </source>
</evidence>
<dbReference type="PANTHER" id="PTHR42718:SF46">
    <property type="entry name" value="BLR6921 PROTEIN"/>
    <property type="match status" value="1"/>
</dbReference>
<keyword evidence="6 7" id="KW-0472">Membrane</keyword>
<evidence type="ECO:0000256" key="6">
    <source>
        <dbReference type="ARBA" id="ARBA00023136"/>
    </source>
</evidence>
<dbReference type="SUPFAM" id="SSF103473">
    <property type="entry name" value="MFS general substrate transporter"/>
    <property type="match status" value="1"/>
</dbReference>
<feature type="transmembrane region" description="Helical" evidence="7">
    <location>
        <begin position="22"/>
        <end position="46"/>
    </location>
</feature>
<feature type="transmembrane region" description="Helical" evidence="7">
    <location>
        <begin position="464"/>
        <end position="484"/>
    </location>
</feature>
<evidence type="ECO:0000313" key="10">
    <source>
        <dbReference type="Proteomes" id="UP000632138"/>
    </source>
</evidence>
<dbReference type="Gene3D" id="1.20.1720.10">
    <property type="entry name" value="Multidrug resistance protein D"/>
    <property type="match status" value="1"/>
</dbReference>
<evidence type="ECO:0000256" key="5">
    <source>
        <dbReference type="ARBA" id="ARBA00022989"/>
    </source>
</evidence>
<keyword evidence="3" id="KW-1003">Cell membrane</keyword>
<dbReference type="Pfam" id="PF07690">
    <property type="entry name" value="MFS_1"/>
    <property type="match status" value="1"/>
</dbReference>
<gene>
    <name evidence="9" type="ORF">JIG36_50160</name>
</gene>
<reference evidence="9 10" key="1">
    <citation type="submission" date="2021-01" db="EMBL/GenBank/DDBJ databases">
        <title>Actinoplanes sp. nov. LDG1-06 isolated from lichen.</title>
        <authorList>
            <person name="Saeng-In P."/>
            <person name="Phongsopitanun W."/>
            <person name="Kanchanasin P."/>
            <person name="Yuki M."/>
            <person name="Kudo T."/>
            <person name="Ohkuma M."/>
            <person name="Tanasupawat S."/>
        </authorList>
    </citation>
    <scope>NUCLEOTIDE SEQUENCE [LARGE SCALE GENOMIC DNA]</scope>
    <source>
        <strain evidence="9 10">LDG1-06</strain>
    </source>
</reference>
<feature type="domain" description="Major facilitator superfamily (MFS) profile" evidence="8">
    <location>
        <begin position="24"/>
        <end position="488"/>
    </location>
</feature>
<feature type="transmembrane region" description="Helical" evidence="7">
    <location>
        <begin position="309"/>
        <end position="331"/>
    </location>
</feature>
<evidence type="ECO:0000256" key="2">
    <source>
        <dbReference type="ARBA" id="ARBA00022448"/>
    </source>
</evidence>
<dbReference type="RefSeq" id="WP_203384033.1">
    <property type="nucleotide sequence ID" value="NZ_JAENHP010000040.1"/>
</dbReference>
<feature type="transmembrane region" description="Helical" evidence="7">
    <location>
        <begin position="90"/>
        <end position="109"/>
    </location>
</feature>
<dbReference type="EMBL" id="JAENHP010000040">
    <property type="protein sequence ID" value="MBM2623682.1"/>
    <property type="molecule type" value="Genomic_DNA"/>
</dbReference>
<evidence type="ECO:0000259" key="8">
    <source>
        <dbReference type="PROSITE" id="PS50850"/>
    </source>
</evidence>
<keyword evidence="2" id="KW-0813">Transport</keyword>
<organism evidence="9 10">
    <name type="scientific">Paractinoplanes ovalisporus</name>
    <dbReference type="NCBI Taxonomy" id="2810368"/>
    <lineage>
        <taxon>Bacteria</taxon>
        <taxon>Bacillati</taxon>
        <taxon>Actinomycetota</taxon>
        <taxon>Actinomycetes</taxon>
        <taxon>Micromonosporales</taxon>
        <taxon>Micromonosporaceae</taxon>
        <taxon>Paractinoplanes</taxon>
    </lineage>
</organism>